<dbReference type="InterPro" id="IPR039648">
    <property type="entry name" value="DHPH_N"/>
</dbReference>
<dbReference type="AlphaFoldDB" id="A0AAV1XED2"/>
<evidence type="ECO:0000313" key="3">
    <source>
        <dbReference type="EMBL" id="CAL0320119.1"/>
    </source>
</evidence>
<dbReference type="InterPro" id="IPR036188">
    <property type="entry name" value="FAD/NAD-bd_sf"/>
</dbReference>
<evidence type="ECO:0000259" key="1">
    <source>
        <dbReference type="Pfam" id="PF00070"/>
    </source>
</evidence>
<evidence type="ECO:0008006" key="5">
    <source>
        <dbReference type="Google" id="ProtNLM"/>
    </source>
</evidence>
<dbReference type="Gene3D" id="3.30.70.2700">
    <property type="match status" value="1"/>
</dbReference>
<dbReference type="Pfam" id="PF00070">
    <property type="entry name" value="Pyr_redox"/>
    <property type="match status" value="1"/>
</dbReference>
<feature type="domain" description="Pyridine nucleotide-disulphide oxidoreductase N-terminal" evidence="1">
    <location>
        <begin position="227"/>
        <end position="285"/>
    </location>
</feature>
<dbReference type="Pfam" id="PF21688">
    <property type="entry name" value="FAD-depend_C"/>
    <property type="match status" value="1"/>
</dbReference>
<organism evidence="3 4">
    <name type="scientific">Lupinus luteus</name>
    <name type="common">European yellow lupine</name>
    <dbReference type="NCBI Taxonomy" id="3873"/>
    <lineage>
        <taxon>Eukaryota</taxon>
        <taxon>Viridiplantae</taxon>
        <taxon>Streptophyta</taxon>
        <taxon>Embryophyta</taxon>
        <taxon>Tracheophyta</taxon>
        <taxon>Spermatophyta</taxon>
        <taxon>Magnoliopsida</taxon>
        <taxon>eudicotyledons</taxon>
        <taxon>Gunneridae</taxon>
        <taxon>Pentapetalae</taxon>
        <taxon>rosids</taxon>
        <taxon>fabids</taxon>
        <taxon>Fabales</taxon>
        <taxon>Fabaceae</taxon>
        <taxon>Papilionoideae</taxon>
        <taxon>50 kb inversion clade</taxon>
        <taxon>genistoids sensu lato</taxon>
        <taxon>core genistoids</taxon>
        <taxon>Genisteae</taxon>
        <taxon>Lupinus</taxon>
    </lineage>
</organism>
<dbReference type="InterPro" id="IPR028348">
    <property type="entry name" value="FAD-binding_protein"/>
</dbReference>
<proteinExistence type="predicted"/>
<dbReference type="SUPFAM" id="SSF51905">
    <property type="entry name" value="FAD/NAD(P)-binding domain"/>
    <property type="match status" value="1"/>
</dbReference>
<reference evidence="3 4" key="1">
    <citation type="submission" date="2024-03" db="EMBL/GenBank/DDBJ databases">
        <authorList>
            <person name="Martinez-Hernandez J."/>
        </authorList>
    </citation>
    <scope>NUCLEOTIDE SEQUENCE [LARGE SCALE GENOMIC DNA]</scope>
</reference>
<comment type="caution">
    <text evidence="3">The sequence shown here is derived from an EMBL/GenBank/DDBJ whole genome shotgun (WGS) entry which is preliminary data.</text>
</comment>
<feature type="domain" description="FAD-dependent protein C-terminal" evidence="2">
    <location>
        <begin position="421"/>
        <end position="635"/>
    </location>
</feature>
<protein>
    <recommendedName>
        <fullName evidence="5">FAD-binding domain-containing protein</fullName>
    </recommendedName>
</protein>
<sequence>MLLLHSSSLSYSTLHTTFNFHTPTNPNTGRRRITPYTRNQTLRIFCAKRTGKQRYPSEKKKLKSKNKEILSDSKDKDKFEGTWRLFKLAVPLDQDPGKDFLVISDALLQEIAKALKFPVASLLPREAFTIVRKSFDARKKLKEPKFVHTVDMDAKKLLSLEPRTWDFISRLEPKVGLVEHVLDRRDFGDLMSIIRDCKENKESVVKGENGHSILSGLHHIQTAKKPKIAVVGSGPSGLFASLVLAEFGADVTLIERGQAVEKRGRDIGALVVRRILELESNFCFGEGGAGTWSDGKLVTRIGRNSGSVLAVMRSLVEFGAPKQILIDGKPHLGTDRLVPLLRNFRQHLQELGVTIKFGTRVDDLVINDGHVLGVTVSESSDRLRSSSQKMEYDAVVLAVGHSARDIYEMLLSHNLDLVPKDFAVGLRIEHPQELINSLQYSELASEVCRGRGKVPVADYKVANYIDKEEFDGSSGSGLANRSCYSFCMCPGGQVVLTSTNPSEMCVNGMSFSRRASRWANAALVVTVTKKDFEALNYHGPLAGVEFQREFERKAAIMGGGNFTVPVQTATDFLENKLSASVPPSSYRLGVKAANLHQLFPTPITEALQHSLLSFDKELPGFISNEALLHGVETRTSSPIQIPRDVDSYESTSLKGLYPVGEGAGYAGGIISAAVDGMHAGFALAKRFGLFHGDLESVLGKAQNVGFLKY</sequence>
<dbReference type="EMBL" id="CAXHTB010000014">
    <property type="protein sequence ID" value="CAL0320119.1"/>
    <property type="molecule type" value="Genomic_DNA"/>
</dbReference>
<dbReference type="Proteomes" id="UP001497480">
    <property type="component" value="Unassembled WGS sequence"/>
</dbReference>
<dbReference type="PRINTS" id="PR00419">
    <property type="entry name" value="ADXRDTASE"/>
</dbReference>
<gene>
    <name evidence="3" type="ORF">LLUT_LOCUS21179</name>
</gene>
<evidence type="ECO:0000313" key="4">
    <source>
        <dbReference type="Proteomes" id="UP001497480"/>
    </source>
</evidence>
<keyword evidence="4" id="KW-1185">Reference proteome</keyword>
<dbReference type="PANTHER" id="PTHR42842:SF3">
    <property type="entry name" value="FAD_NAD(P)-BINDING OXIDOREDUCTASE FAMILY PROTEIN"/>
    <property type="match status" value="1"/>
</dbReference>
<accession>A0AAV1XED2</accession>
<evidence type="ECO:0000259" key="2">
    <source>
        <dbReference type="Pfam" id="PF21688"/>
    </source>
</evidence>
<dbReference type="PANTHER" id="PTHR42842">
    <property type="entry name" value="FAD/NAD(P)-BINDING OXIDOREDUCTASE"/>
    <property type="match status" value="1"/>
</dbReference>
<name>A0AAV1XED2_LUPLU</name>
<dbReference type="Gene3D" id="3.50.50.60">
    <property type="entry name" value="FAD/NAD(P)-binding domain"/>
    <property type="match status" value="2"/>
</dbReference>
<dbReference type="InterPro" id="IPR049516">
    <property type="entry name" value="FAD-depend_C"/>
</dbReference>